<gene>
    <name evidence="2" type="ORF">GSBLH_T00005021001</name>
</gene>
<feature type="transmembrane region" description="Helical" evidence="1">
    <location>
        <begin position="6"/>
        <end position="27"/>
    </location>
</feature>
<keyword evidence="1" id="KW-0472">Membrane</keyword>
<accession>D8MBH7</accession>
<dbReference type="AlphaFoldDB" id="D8MBH7"/>
<dbReference type="RefSeq" id="XP_012899464.1">
    <property type="nucleotide sequence ID" value="XM_013044010.1"/>
</dbReference>
<feature type="transmembrane region" description="Helical" evidence="1">
    <location>
        <begin position="128"/>
        <end position="148"/>
    </location>
</feature>
<feature type="transmembrane region" description="Helical" evidence="1">
    <location>
        <begin position="96"/>
        <end position="116"/>
    </location>
</feature>
<evidence type="ECO:0000256" key="1">
    <source>
        <dbReference type="SAM" id="Phobius"/>
    </source>
</evidence>
<proteinExistence type="predicted"/>
<dbReference type="InParanoid" id="D8MBH7"/>
<name>D8MBH7_BLAHO</name>
<dbReference type="Proteomes" id="UP000008312">
    <property type="component" value="Unassembled WGS sequence"/>
</dbReference>
<sequence>MENLFLTIVGVICIVIVVFQVVFKFVIESRSFCGSSVYVIRNSRITSARRLHQPNLATAIMKIKTACGYTIIIGNLRNLREHSCLSATESVKVRSVMLALQSFLITMVLKCMLWIIEVMVAATDTATISIVWMISCKISVALSPTFTLRVLSFPFFFSDTPWEAC</sequence>
<dbReference type="EMBL" id="FN668691">
    <property type="protein sequence ID" value="CBK25416.2"/>
    <property type="molecule type" value="Genomic_DNA"/>
</dbReference>
<protein>
    <submittedName>
        <fullName evidence="2">Uncharacterized protein</fullName>
    </submittedName>
</protein>
<keyword evidence="3" id="KW-1185">Reference proteome</keyword>
<organism evidence="2">
    <name type="scientific">Blastocystis hominis</name>
    <dbReference type="NCBI Taxonomy" id="12968"/>
    <lineage>
        <taxon>Eukaryota</taxon>
        <taxon>Sar</taxon>
        <taxon>Stramenopiles</taxon>
        <taxon>Bigyra</taxon>
        <taxon>Opalozoa</taxon>
        <taxon>Opalinata</taxon>
        <taxon>Blastocystidae</taxon>
        <taxon>Blastocystis</taxon>
    </lineage>
</organism>
<keyword evidence="1" id="KW-1133">Transmembrane helix</keyword>
<keyword evidence="1" id="KW-0812">Transmembrane</keyword>
<evidence type="ECO:0000313" key="3">
    <source>
        <dbReference type="Proteomes" id="UP000008312"/>
    </source>
</evidence>
<dbReference type="GeneID" id="24922004"/>
<reference evidence="2" key="1">
    <citation type="submission" date="2010-02" db="EMBL/GenBank/DDBJ databases">
        <title>Sequencing and annotation of the Blastocystis hominis genome.</title>
        <authorList>
            <person name="Wincker P."/>
        </authorList>
    </citation>
    <scope>NUCLEOTIDE SEQUENCE</scope>
    <source>
        <strain evidence="2">Singapore isolate B</strain>
    </source>
</reference>
<evidence type="ECO:0000313" key="2">
    <source>
        <dbReference type="EMBL" id="CBK25416.2"/>
    </source>
</evidence>